<sequence>MNKVQNNKAWWLVLPVFLLVAFSAVIPMMTVVNYSVQDIFDQSSRYFVGADWYKQVLLDPRLHDSLLRQFIYSACVLLI</sequence>
<dbReference type="EMBL" id="JABUHS010000255">
    <property type="protein sequence ID" value="NWN64115.1"/>
    <property type="molecule type" value="Genomic_DNA"/>
</dbReference>
<evidence type="ECO:0000313" key="6">
    <source>
        <dbReference type="Proteomes" id="UP000543908"/>
    </source>
</evidence>
<feature type="non-terminal residue" evidence="5">
    <location>
        <position position="79"/>
    </location>
</feature>
<dbReference type="SUPFAM" id="SSF161098">
    <property type="entry name" value="MetI-like"/>
    <property type="match status" value="1"/>
</dbReference>
<organism evidence="5 6">
    <name type="scientific">Pseudomonas allii</name>
    <dbReference type="NCBI Taxonomy" id="2740531"/>
    <lineage>
        <taxon>Bacteria</taxon>
        <taxon>Pseudomonadati</taxon>
        <taxon>Pseudomonadota</taxon>
        <taxon>Gammaproteobacteria</taxon>
        <taxon>Pseudomonadales</taxon>
        <taxon>Pseudomonadaceae</taxon>
        <taxon>Pseudomonas</taxon>
    </lineage>
</organism>
<evidence type="ECO:0000313" key="5">
    <source>
        <dbReference type="EMBL" id="NWN64115.1"/>
    </source>
</evidence>
<dbReference type="Proteomes" id="UP000543908">
    <property type="component" value="Unassembled WGS sequence"/>
</dbReference>
<comment type="caution">
    <text evidence="5">The sequence shown here is derived from an EMBL/GenBank/DDBJ whole genome shotgun (WGS) entry which is preliminary data.</text>
</comment>
<dbReference type="InterPro" id="IPR035906">
    <property type="entry name" value="MetI-like_sf"/>
</dbReference>
<dbReference type="Gene3D" id="1.10.3720.10">
    <property type="entry name" value="MetI-like"/>
    <property type="match status" value="1"/>
</dbReference>
<gene>
    <name evidence="5" type="ORF">HT123_24975</name>
</gene>
<accession>A0A7Y8V0H9</accession>
<keyword evidence="3" id="KW-1133">Transmembrane helix</keyword>
<dbReference type="InterPro" id="IPR052730">
    <property type="entry name" value="Sugar_ABC_transporter"/>
</dbReference>
<dbReference type="AlphaFoldDB" id="A0A7Y8V0H9"/>
<keyword evidence="2" id="KW-0812">Transmembrane</keyword>
<reference evidence="5 6" key="1">
    <citation type="submission" date="2020-05" db="EMBL/GenBank/DDBJ databases">
        <title>Onion-isolated Pseudomonas sp.</title>
        <authorList>
            <person name="Fujikawa T."/>
            <person name="Sawada H."/>
        </authorList>
    </citation>
    <scope>NUCLEOTIDE SEQUENCE [LARGE SCALE GENOMIC DNA]</scope>
    <source>
        <strain evidence="5 6">MAFF 301512</strain>
    </source>
</reference>
<name>A0A7Y8V0H9_9PSED</name>
<dbReference type="PANTHER" id="PTHR43759:SF1">
    <property type="entry name" value="GLUCOSE IMPORT SYSTEM PERMEASE PROTEIN GLCT"/>
    <property type="match status" value="1"/>
</dbReference>
<comment type="subcellular location">
    <subcellularLocation>
        <location evidence="1">Membrane</location>
        <topology evidence="1">Multi-pass membrane protein</topology>
    </subcellularLocation>
</comment>
<keyword evidence="4" id="KW-0472">Membrane</keyword>
<evidence type="ECO:0000256" key="1">
    <source>
        <dbReference type="ARBA" id="ARBA00004141"/>
    </source>
</evidence>
<proteinExistence type="predicted"/>
<evidence type="ECO:0000256" key="4">
    <source>
        <dbReference type="ARBA" id="ARBA00023136"/>
    </source>
</evidence>
<dbReference type="GO" id="GO:0016020">
    <property type="term" value="C:membrane"/>
    <property type="evidence" value="ECO:0007669"/>
    <property type="project" value="UniProtKB-SubCell"/>
</dbReference>
<protein>
    <submittedName>
        <fullName evidence="5">Sugar ABC transporter permease</fullName>
    </submittedName>
</protein>
<dbReference type="PANTHER" id="PTHR43759">
    <property type="entry name" value="TREHALOSE TRANSPORT SYSTEM PERMEASE PROTEIN SUGA"/>
    <property type="match status" value="1"/>
</dbReference>
<evidence type="ECO:0000256" key="3">
    <source>
        <dbReference type="ARBA" id="ARBA00022989"/>
    </source>
</evidence>
<evidence type="ECO:0000256" key="2">
    <source>
        <dbReference type="ARBA" id="ARBA00022692"/>
    </source>
</evidence>